<organism evidence="1 2">
    <name type="scientific">Marchantia polymorpha</name>
    <name type="common">Common liverwort</name>
    <name type="synonym">Marchantia aquatica</name>
    <dbReference type="NCBI Taxonomy" id="3197"/>
    <lineage>
        <taxon>Eukaryota</taxon>
        <taxon>Viridiplantae</taxon>
        <taxon>Streptophyta</taxon>
        <taxon>Embryophyta</taxon>
        <taxon>Marchantiophyta</taxon>
        <taxon>Marchantiopsida</taxon>
        <taxon>Marchantiidae</taxon>
        <taxon>Marchantiales</taxon>
        <taxon>Marchantiaceae</taxon>
        <taxon>Marchantia</taxon>
    </lineage>
</organism>
<dbReference type="EMBL" id="KZ772806">
    <property type="protein sequence ID" value="PTQ29817.1"/>
    <property type="molecule type" value="Genomic_DNA"/>
</dbReference>
<gene>
    <name evidence="1" type="ORF">MARPO_0134s0028</name>
</gene>
<name>A0A2R6W7I3_MARPO</name>
<accession>A0A2R6W7I3</accession>
<reference evidence="2" key="1">
    <citation type="journal article" date="2017" name="Cell">
        <title>Insights into land plant evolution garnered from the Marchantia polymorpha genome.</title>
        <authorList>
            <person name="Bowman J.L."/>
            <person name="Kohchi T."/>
            <person name="Yamato K.T."/>
            <person name="Jenkins J."/>
            <person name="Shu S."/>
            <person name="Ishizaki K."/>
            <person name="Yamaoka S."/>
            <person name="Nishihama R."/>
            <person name="Nakamura Y."/>
            <person name="Berger F."/>
            <person name="Adam C."/>
            <person name="Aki S.S."/>
            <person name="Althoff F."/>
            <person name="Araki T."/>
            <person name="Arteaga-Vazquez M.A."/>
            <person name="Balasubrmanian S."/>
            <person name="Barry K."/>
            <person name="Bauer D."/>
            <person name="Boehm C.R."/>
            <person name="Briginshaw L."/>
            <person name="Caballero-Perez J."/>
            <person name="Catarino B."/>
            <person name="Chen F."/>
            <person name="Chiyoda S."/>
            <person name="Chovatia M."/>
            <person name="Davies K.M."/>
            <person name="Delmans M."/>
            <person name="Demura T."/>
            <person name="Dierschke T."/>
            <person name="Dolan L."/>
            <person name="Dorantes-Acosta A.E."/>
            <person name="Eklund D.M."/>
            <person name="Florent S.N."/>
            <person name="Flores-Sandoval E."/>
            <person name="Fujiyama A."/>
            <person name="Fukuzawa H."/>
            <person name="Galik B."/>
            <person name="Grimanelli D."/>
            <person name="Grimwood J."/>
            <person name="Grossniklaus U."/>
            <person name="Hamada T."/>
            <person name="Haseloff J."/>
            <person name="Hetherington A.J."/>
            <person name="Higo A."/>
            <person name="Hirakawa Y."/>
            <person name="Hundley H.N."/>
            <person name="Ikeda Y."/>
            <person name="Inoue K."/>
            <person name="Inoue S.I."/>
            <person name="Ishida S."/>
            <person name="Jia Q."/>
            <person name="Kakita M."/>
            <person name="Kanazawa T."/>
            <person name="Kawai Y."/>
            <person name="Kawashima T."/>
            <person name="Kennedy M."/>
            <person name="Kinose K."/>
            <person name="Kinoshita T."/>
            <person name="Kohara Y."/>
            <person name="Koide E."/>
            <person name="Komatsu K."/>
            <person name="Kopischke S."/>
            <person name="Kubo M."/>
            <person name="Kyozuka J."/>
            <person name="Lagercrantz U."/>
            <person name="Lin S.S."/>
            <person name="Lindquist E."/>
            <person name="Lipzen A.M."/>
            <person name="Lu C.W."/>
            <person name="De Luna E."/>
            <person name="Martienssen R.A."/>
            <person name="Minamino N."/>
            <person name="Mizutani M."/>
            <person name="Mizutani M."/>
            <person name="Mochizuki N."/>
            <person name="Monte I."/>
            <person name="Mosher R."/>
            <person name="Nagasaki H."/>
            <person name="Nakagami H."/>
            <person name="Naramoto S."/>
            <person name="Nishitani K."/>
            <person name="Ohtani M."/>
            <person name="Okamoto T."/>
            <person name="Okumura M."/>
            <person name="Phillips J."/>
            <person name="Pollak B."/>
            <person name="Reinders A."/>
            <person name="Rovekamp M."/>
            <person name="Sano R."/>
            <person name="Sawa S."/>
            <person name="Schmid M.W."/>
            <person name="Shirakawa M."/>
            <person name="Solano R."/>
            <person name="Spunde A."/>
            <person name="Suetsugu N."/>
            <person name="Sugano S."/>
            <person name="Sugiyama A."/>
            <person name="Sun R."/>
            <person name="Suzuki Y."/>
            <person name="Takenaka M."/>
            <person name="Takezawa D."/>
            <person name="Tomogane H."/>
            <person name="Tsuzuki M."/>
            <person name="Ueda T."/>
            <person name="Umeda M."/>
            <person name="Ward J.M."/>
            <person name="Watanabe Y."/>
            <person name="Yazaki K."/>
            <person name="Yokoyama R."/>
            <person name="Yoshitake Y."/>
            <person name="Yotsui I."/>
            <person name="Zachgo S."/>
            <person name="Schmutz J."/>
        </authorList>
    </citation>
    <scope>NUCLEOTIDE SEQUENCE [LARGE SCALE GENOMIC DNA]</scope>
    <source>
        <strain evidence="2">Tak-1</strain>
    </source>
</reference>
<dbReference type="Proteomes" id="UP000244005">
    <property type="component" value="Unassembled WGS sequence"/>
</dbReference>
<evidence type="ECO:0000313" key="1">
    <source>
        <dbReference type="EMBL" id="PTQ29817.1"/>
    </source>
</evidence>
<protein>
    <submittedName>
        <fullName evidence="1">Uncharacterized protein</fullName>
    </submittedName>
</protein>
<evidence type="ECO:0000313" key="2">
    <source>
        <dbReference type="Proteomes" id="UP000244005"/>
    </source>
</evidence>
<proteinExistence type="predicted"/>
<keyword evidence="2" id="KW-1185">Reference proteome</keyword>
<dbReference type="Gramene" id="Mp5g19700.1">
    <property type="protein sequence ID" value="Mp5g19700.1.cds1"/>
    <property type="gene ID" value="Mp5g19700"/>
</dbReference>
<dbReference type="AlphaFoldDB" id="A0A2R6W7I3"/>
<sequence length="71" mass="7981">MDSFSAHGSLGTCKYGDRFQGATWWHPSCSQDPERDSGCSTTSKSKFDSFTDSPMYLSYIHVVGFPSTRFR</sequence>